<dbReference type="OMA" id="DRACDFM"/>
<dbReference type="STRING" id="121845.A0A3Q0JPY3"/>
<dbReference type="GO" id="GO:0004483">
    <property type="term" value="F:methyltransferase cap1 activity"/>
    <property type="evidence" value="ECO:0007669"/>
    <property type="project" value="UniProtKB-UniRule"/>
</dbReference>
<keyword evidence="5" id="KW-1185">Reference proteome</keyword>
<sequence length="555" mass="63364">MSTQSESSENNFGLPSYKPADTKLYSNVAEKLMQKMGYQEGKGLGKLGQGIVEPIQAYKQEGKRGLGLRIPSLNVDTYRWKPEEEVIELEESYTWLSGSHLPALSEDDMDSWIVEGDKKLSIDNETKFCSPNLLKNVLQCKSPLLGPGELLYFADVCAGPGGFSEYVLYRKKWRAKGIGFTLTGSHDFKLDDFFAGPSETFEPYYGVKGNGDVYDPENILSLHEFVMKSSKGRGVHFMMADGGFSVEGQENIQEILSKRLYLCQFLVSLFIVRPEGHFVCKVFDMFTPFSAGLLYLLYRSYKQVCIFKPNTSRPANSERYIVCKWKRPDCDTIRDFMFKLNKRLDRYGSTSKRDIVSCVPLDIMKSDANFFDYLVTSNNVIAERQVVNLAKVRAFYEDHSLAEPKQAKLKEDSYRLWDIPMTARKASHERPEELFATLTANQGRWIENMTYKGQMFSRLSDLSVFKYVWDWHYVVMGSTFDKSPPAFYLGLGKHAIYRYREDSNRWVSETSLGIQLSPGTLVYGETVEEFKGQGASQVKLKTFHIIDAYLITGIC</sequence>
<dbReference type="EC" id="2.1.1.57" evidence="1"/>
<dbReference type="InterPro" id="IPR025816">
    <property type="entry name" value="RrmJ-type_MeTrfase"/>
</dbReference>
<evidence type="ECO:0000259" key="3">
    <source>
        <dbReference type="PROSITE" id="PS50174"/>
    </source>
</evidence>
<evidence type="ECO:0000256" key="1">
    <source>
        <dbReference type="RuleBase" id="RU368012"/>
    </source>
</evidence>
<dbReference type="AlphaFoldDB" id="A0A3Q0JPY3"/>
<dbReference type="InterPro" id="IPR000467">
    <property type="entry name" value="G_patch_dom"/>
</dbReference>
<dbReference type="KEGG" id="dci:103524416"/>
<evidence type="ECO:0000313" key="5">
    <source>
        <dbReference type="Proteomes" id="UP000079169"/>
    </source>
</evidence>
<keyword evidence="1" id="KW-0949">S-adenosyl-L-methionine</keyword>
<dbReference type="PROSITE" id="PS50174">
    <property type="entry name" value="G_PATCH"/>
    <property type="match status" value="1"/>
</dbReference>
<accession>A0A3Q0JPY3</accession>
<feature type="domain" description="G-patch" evidence="3">
    <location>
        <begin position="25"/>
        <end position="71"/>
    </location>
</feature>
<organism evidence="5 6">
    <name type="scientific">Diaphorina citri</name>
    <name type="common">Asian citrus psyllid</name>
    <dbReference type="NCBI Taxonomy" id="121845"/>
    <lineage>
        <taxon>Eukaryota</taxon>
        <taxon>Metazoa</taxon>
        <taxon>Ecdysozoa</taxon>
        <taxon>Arthropoda</taxon>
        <taxon>Hexapoda</taxon>
        <taxon>Insecta</taxon>
        <taxon>Pterygota</taxon>
        <taxon>Neoptera</taxon>
        <taxon>Paraneoptera</taxon>
        <taxon>Hemiptera</taxon>
        <taxon>Sternorrhyncha</taxon>
        <taxon>Psylloidea</taxon>
        <taxon>Psyllidae</taxon>
        <taxon>Diaphorininae</taxon>
        <taxon>Diaphorina</taxon>
    </lineage>
</organism>
<evidence type="ECO:0000313" key="6">
    <source>
        <dbReference type="RefSeq" id="XP_026689318.1"/>
    </source>
</evidence>
<dbReference type="SMART" id="SM00443">
    <property type="entry name" value="G_patch"/>
    <property type="match status" value="1"/>
</dbReference>
<comment type="function">
    <text evidence="1">S-adenosyl-L-methionine-dependent methyltransferase that mediates RNA cap1 2'-O-ribose methylation to the 5'-cap structure of RNAs. Methylates the ribose of the first nucleotide of a m(7)GpppG-capped mRNA to produce m(7)GpppNmp (cap1).</text>
</comment>
<gene>
    <name evidence="6" type="primary">LOC103524416</name>
</gene>
<dbReference type="GO" id="GO:0005634">
    <property type="term" value="C:nucleus"/>
    <property type="evidence" value="ECO:0007669"/>
    <property type="project" value="UniProtKB-SubCell"/>
</dbReference>
<feature type="region of interest" description="Disordered" evidence="2">
    <location>
        <begin position="1"/>
        <end position="20"/>
    </location>
</feature>
<reference evidence="6" key="1">
    <citation type="submission" date="2025-08" db="UniProtKB">
        <authorList>
            <consortium name="RefSeq"/>
        </authorList>
    </citation>
    <scope>IDENTIFICATION</scope>
</reference>
<protein>
    <recommendedName>
        <fullName evidence="1">Cap-specific mRNA (nucleoside-2'-O-)-methyltransferase 1</fullName>
        <ecNumber evidence="1">2.1.1.57</ecNumber>
    </recommendedName>
    <alternativeName>
        <fullName evidence="1">Cap1 2'O-ribose methyltransferase 1</fullName>
    </alternativeName>
</protein>
<dbReference type="PROSITE" id="PS51613">
    <property type="entry name" value="SAM_MT_RRMJ"/>
    <property type="match status" value="1"/>
</dbReference>
<dbReference type="SUPFAM" id="SSF53335">
    <property type="entry name" value="S-adenosyl-L-methionine-dependent methyltransferases"/>
    <property type="match status" value="1"/>
</dbReference>
<evidence type="ECO:0000259" key="4">
    <source>
        <dbReference type="PROSITE" id="PS51613"/>
    </source>
</evidence>
<keyword evidence="1" id="KW-0507">mRNA processing</keyword>
<dbReference type="GO" id="GO:0016556">
    <property type="term" value="P:mRNA modification"/>
    <property type="evidence" value="ECO:0007669"/>
    <property type="project" value="UniProtKB-UniRule"/>
</dbReference>
<feature type="compositionally biased region" description="Polar residues" evidence="2">
    <location>
        <begin position="1"/>
        <end position="13"/>
    </location>
</feature>
<dbReference type="Proteomes" id="UP000079169">
    <property type="component" value="Unplaced"/>
</dbReference>
<dbReference type="PaxDb" id="121845-A0A3Q0JPY3"/>
<evidence type="ECO:0000256" key="2">
    <source>
        <dbReference type="SAM" id="MobiDB-lite"/>
    </source>
</evidence>
<dbReference type="GO" id="GO:0005737">
    <property type="term" value="C:cytoplasm"/>
    <property type="evidence" value="ECO:0007669"/>
    <property type="project" value="TreeGrafter"/>
</dbReference>
<dbReference type="PANTHER" id="PTHR16121">
    <property type="entry name" value="CAP-SPECIFIC MRNA (NUCLEOSIDE-2'-O-)-METHYLTRANSFERASE 1-RELATED"/>
    <property type="match status" value="1"/>
</dbReference>
<comment type="catalytic activity">
    <reaction evidence="1">
        <text>a 5'-end (N(7)-methyl 5'-triphosphoguanosine)-ribonucleoside in mRNA + S-adenosyl-L-methionine = a 5'-end (N(7)-methyl 5'-triphosphoguanosine)-(2'-O-methyl-ribonucleoside) in mRNA + S-adenosyl-L-homocysteine + H(+)</text>
        <dbReference type="Rhea" id="RHEA:67020"/>
        <dbReference type="Rhea" id="RHEA-COMP:17167"/>
        <dbReference type="Rhea" id="RHEA-COMP:17168"/>
        <dbReference type="ChEBI" id="CHEBI:15378"/>
        <dbReference type="ChEBI" id="CHEBI:57856"/>
        <dbReference type="ChEBI" id="CHEBI:59789"/>
        <dbReference type="ChEBI" id="CHEBI:156461"/>
        <dbReference type="ChEBI" id="CHEBI:167609"/>
        <dbReference type="EC" id="2.1.1.57"/>
    </reaction>
</comment>
<dbReference type="Gene3D" id="3.40.50.12760">
    <property type="match status" value="2"/>
</dbReference>
<dbReference type="GO" id="GO:0032259">
    <property type="term" value="P:methylation"/>
    <property type="evidence" value="ECO:0007669"/>
    <property type="project" value="UniProtKB-KW"/>
</dbReference>
<feature type="domain" description="RrmJ-type SAM-dependent 2'-O-MTase" evidence="4">
    <location>
        <begin position="1"/>
        <end position="327"/>
    </location>
</feature>
<dbReference type="Pfam" id="PF01585">
    <property type="entry name" value="G-patch"/>
    <property type="match status" value="1"/>
</dbReference>
<dbReference type="InterPro" id="IPR002877">
    <property type="entry name" value="RNA_MeTrfase_FtsJ_dom"/>
</dbReference>
<dbReference type="GeneID" id="103524416"/>
<dbReference type="InterPro" id="IPR029063">
    <property type="entry name" value="SAM-dependent_MTases_sf"/>
</dbReference>
<dbReference type="GO" id="GO:0003676">
    <property type="term" value="F:nucleic acid binding"/>
    <property type="evidence" value="ECO:0007669"/>
    <property type="project" value="UniProtKB-UniRule"/>
</dbReference>
<keyword evidence="1" id="KW-0489">Methyltransferase</keyword>
<comment type="subcellular location">
    <subcellularLocation>
        <location evidence="1">Nucleus</location>
    </subcellularLocation>
</comment>
<keyword evidence="1" id="KW-0539">Nucleus</keyword>
<dbReference type="RefSeq" id="XP_026689318.1">
    <property type="nucleotide sequence ID" value="XM_026833517.1"/>
</dbReference>
<dbReference type="CTD" id="23070"/>
<dbReference type="InterPro" id="IPR050851">
    <property type="entry name" value="mRNA_Cap_2O-Ribose_MeTrfase"/>
</dbReference>
<proteinExistence type="predicted"/>
<dbReference type="PANTHER" id="PTHR16121:SF0">
    <property type="entry name" value="CAP-SPECIFIC MRNA (NUCLEOSIDE-2'-O-)-METHYLTRANSFERASE 1"/>
    <property type="match status" value="1"/>
</dbReference>
<keyword evidence="1" id="KW-0506">mRNA capping</keyword>
<keyword evidence="1" id="KW-0808">Transferase</keyword>
<dbReference type="GO" id="GO:0006370">
    <property type="term" value="P:7-methylguanosine mRNA capping"/>
    <property type="evidence" value="ECO:0007669"/>
    <property type="project" value="UniProtKB-UniRule"/>
</dbReference>
<name>A0A3Q0JPY3_DIACI</name>
<dbReference type="Pfam" id="PF01728">
    <property type="entry name" value="FtsJ"/>
    <property type="match status" value="1"/>
</dbReference>